<dbReference type="EMBL" id="JACIJI010000011">
    <property type="protein sequence ID" value="MBB5720281.1"/>
    <property type="molecule type" value="Genomic_DNA"/>
</dbReference>
<accession>A0A840Z2B4</accession>
<sequence length="335" mass="37342">MTQTLDATLAERFAHIALGHVRQEYPNKIDHVLTCDADARTPRQLHPVFFGSFDWHSCVHGWWLLLTLRRKFPDMAAAERITALAEESFTTKGLAAECAYFDAPSASASERPYGWAWLLYLHLEASRHTDQPWEERIAPLAHGLGRMLADYLKRMTYPIRTGTHANTAFALALALEWADRFDAVLAETIRVRVAHWYGSDRDCAAWGEPGGDEFLSPALVEGLCVMRVMPEAQFDVWLSGFFPNLAAGSPDTLFTPATVSDRTDGKIAHLDGLNLSRAWCWQALVPRLSGDVRSIVEETAHAHLAAALPHLDSHYAGTHWLASFALLALLGDERD</sequence>
<evidence type="ECO:0000313" key="2">
    <source>
        <dbReference type="Proteomes" id="UP000554342"/>
    </source>
</evidence>
<evidence type="ECO:0000313" key="1">
    <source>
        <dbReference type="EMBL" id="MBB5720281.1"/>
    </source>
</evidence>
<proteinExistence type="predicted"/>
<dbReference type="AlphaFoldDB" id="A0A840Z2B4"/>
<dbReference type="RefSeq" id="WP_184005971.1">
    <property type="nucleotide sequence ID" value="NZ_BAABIF010000028.1"/>
</dbReference>
<gene>
    <name evidence="1" type="ORF">FHR23_003244</name>
</gene>
<protein>
    <recommendedName>
        <fullName evidence="3">DUF2891 family protein</fullName>
    </recommendedName>
</protein>
<name>A0A840Z2B4_9SPHN</name>
<dbReference type="Proteomes" id="UP000554342">
    <property type="component" value="Unassembled WGS sequence"/>
</dbReference>
<reference evidence="1 2" key="1">
    <citation type="submission" date="2020-08" db="EMBL/GenBank/DDBJ databases">
        <title>Genomic Encyclopedia of Type Strains, Phase IV (KMG-IV): sequencing the most valuable type-strain genomes for metagenomic binning, comparative biology and taxonomic classification.</title>
        <authorList>
            <person name="Goeker M."/>
        </authorList>
    </citation>
    <scope>NUCLEOTIDE SEQUENCE [LARGE SCALE GENOMIC DNA]</scope>
    <source>
        <strain evidence="1 2">DSM 27203</strain>
    </source>
</reference>
<comment type="caution">
    <text evidence="1">The sequence shown here is derived from an EMBL/GenBank/DDBJ whole genome shotgun (WGS) entry which is preliminary data.</text>
</comment>
<dbReference type="InterPro" id="IPR021365">
    <property type="entry name" value="DUF2891"/>
</dbReference>
<evidence type="ECO:0008006" key="3">
    <source>
        <dbReference type="Google" id="ProtNLM"/>
    </source>
</evidence>
<dbReference type="Pfam" id="PF11199">
    <property type="entry name" value="DUF2891"/>
    <property type="match status" value="1"/>
</dbReference>
<organism evidence="1 2">
    <name type="scientific">Stakelama sediminis</name>
    <dbReference type="NCBI Taxonomy" id="463200"/>
    <lineage>
        <taxon>Bacteria</taxon>
        <taxon>Pseudomonadati</taxon>
        <taxon>Pseudomonadota</taxon>
        <taxon>Alphaproteobacteria</taxon>
        <taxon>Sphingomonadales</taxon>
        <taxon>Sphingomonadaceae</taxon>
        <taxon>Stakelama</taxon>
    </lineage>
</organism>
<keyword evidence="2" id="KW-1185">Reference proteome</keyword>